<sequence>MRKASILLALTLCSTAWAATAVTTNPVNLRRAASTSAPILATIPKNTLLTVACQGQWCRTTYRGQGGYVSKSLTQATSRSVPLAAPTAPSRAPSTVYYASCAAARAAGAAPISAGQPGYRARLDRDNDGVACE</sequence>
<feature type="domain" description="SH3b" evidence="2">
    <location>
        <begin position="18"/>
        <end position="77"/>
    </location>
</feature>
<keyword evidence="7" id="KW-1185">Reference proteome</keyword>
<dbReference type="EMBL" id="JACHEW010000004">
    <property type="protein sequence ID" value="MBB6015967.1"/>
    <property type="molecule type" value="Genomic_DNA"/>
</dbReference>
<dbReference type="InterPro" id="IPR003646">
    <property type="entry name" value="SH3-like_bac-type"/>
</dbReference>
<dbReference type="EMBL" id="VDMO01000003">
    <property type="protein sequence ID" value="TNM72344.1"/>
    <property type="molecule type" value="Genomic_DNA"/>
</dbReference>
<comment type="caution">
    <text evidence="5">The sequence shown here is derived from an EMBL/GenBank/DDBJ whole genome shotgun (WGS) entry which is preliminary data.</text>
</comment>
<proteinExistence type="predicted"/>
<dbReference type="Proteomes" id="UP000629870">
    <property type="component" value="Unassembled WGS sequence"/>
</dbReference>
<dbReference type="SMART" id="SM00287">
    <property type="entry name" value="SH3b"/>
    <property type="match status" value="1"/>
</dbReference>
<organism evidence="5 6">
    <name type="scientific">Deinococcus radiopugnans ATCC 19172</name>
    <dbReference type="NCBI Taxonomy" id="585398"/>
    <lineage>
        <taxon>Bacteria</taxon>
        <taxon>Thermotogati</taxon>
        <taxon>Deinococcota</taxon>
        <taxon>Deinococci</taxon>
        <taxon>Deinococcales</taxon>
        <taxon>Deinococcaceae</taxon>
        <taxon>Deinococcus</taxon>
    </lineage>
</organism>
<evidence type="ECO:0000313" key="5">
    <source>
        <dbReference type="EMBL" id="TNM72344.1"/>
    </source>
</evidence>
<dbReference type="Proteomes" id="UP000313988">
    <property type="component" value="Unassembled WGS sequence"/>
</dbReference>
<dbReference type="Pfam" id="PF08239">
    <property type="entry name" value="SH3_3"/>
    <property type="match status" value="1"/>
</dbReference>
<feature type="domain" description="Excalibur calcium-binding" evidence="3">
    <location>
        <begin position="97"/>
        <end position="133"/>
    </location>
</feature>
<evidence type="ECO:0000256" key="1">
    <source>
        <dbReference type="SAM" id="SignalP"/>
    </source>
</evidence>
<reference evidence="4 7" key="2">
    <citation type="submission" date="2020-08" db="EMBL/GenBank/DDBJ databases">
        <title>Genomic Encyclopedia of Type Strains, Phase IV (KMG-IV): sequencing the most valuable type-strain genomes for metagenomic binning, comparative biology and taxonomic classification.</title>
        <authorList>
            <person name="Goeker M."/>
        </authorList>
    </citation>
    <scope>NUCLEOTIDE SEQUENCE [LARGE SCALE GENOMIC DNA]</scope>
    <source>
        <strain evidence="4 7">DSM 12027</strain>
    </source>
</reference>
<evidence type="ECO:0000313" key="4">
    <source>
        <dbReference type="EMBL" id="MBB6015967.1"/>
    </source>
</evidence>
<evidence type="ECO:0000313" key="7">
    <source>
        <dbReference type="Proteomes" id="UP000629870"/>
    </source>
</evidence>
<dbReference type="SMART" id="SM00894">
    <property type="entry name" value="Excalibur"/>
    <property type="match status" value="1"/>
</dbReference>
<feature type="chain" id="PRO_5022902861" evidence="1">
    <location>
        <begin position="19"/>
        <end position="133"/>
    </location>
</feature>
<gene>
    <name evidence="5" type="ORF">FHR04_03335</name>
    <name evidence="4" type="ORF">HNQ04_001199</name>
</gene>
<evidence type="ECO:0000313" key="6">
    <source>
        <dbReference type="Proteomes" id="UP000313988"/>
    </source>
</evidence>
<dbReference type="OrthoDB" id="72940at2"/>
<feature type="signal peptide" evidence="1">
    <location>
        <begin position="1"/>
        <end position="18"/>
    </location>
</feature>
<dbReference type="RefSeq" id="WP_139400805.1">
    <property type="nucleotide sequence ID" value="NZ_JACHEW010000004.1"/>
</dbReference>
<dbReference type="Pfam" id="PF05901">
    <property type="entry name" value="Excalibur"/>
    <property type="match status" value="1"/>
</dbReference>
<dbReference type="InterPro" id="IPR008613">
    <property type="entry name" value="Excalibur_Ca-bd_domain"/>
</dbReference>
<evidence type="ECO:0000259" key="3">
    <source>
        <dbReference type="SMART" id="SM00894"/>
    </source>
</evidence>
<dbReference type="Gene3D" id="2.30.30.40">
    <property type="entry name" value="SH3 Domains"/>
    <property type="match status" value="1"/>
</dbReference>
<protein>
    <submittedName>
        <fullName evidence="5">Ligand-binding protein SH3</fullName>
    </submittedName>
    <submittedName>
        <fullName evidence="4">Uncharacterized protein YraI</fullName>
    </submittedName>
</protein>
<accession>A0A5C4Y9N9</accession>
<keyword evidence="1" id="KW-0732">Signal</keyword>
<name>A0A5C4Y9N9_9DEIO</name>
<dbReference type="AlphaFoldDB" id="A0A5C4Y9N9"/>
<reference evidence="5 6" key="1">
    <citation type="submission" date="2019-06" db="EMBL/GenBank/DDBJ databases">
        <title>Genome sequence of Deinococcus radiopugnans ATCC 19172.</title>
        <authorList>
            <person name="Maclea K.S."/>
            <person name="Maynard C.R."/>
        </authorList>
    </citation>
    <scope>NUCLEOTIDE SEQUENCE [LARGE SCALE GENOMIC DNA]</scope>
    <source>
        <strain evidence="5 6">ATCC 19172</strain>
    </source>
</reference>
<evidence type="ECO:0000259" key="2">
    <source>
        <dbReference type="SMART" id="SM00287"/>
    </source>
</evidence>